<reference evidence="1 2" key="1">
    <citation type="submission" date="2020-08" db="EMBL/GenBank/DDBJ databases">
        <title>Genomic Encyclopedia of Type Strains, Phase IV (KMG-V): Genome sequencing to study the core and pangenomes of soil and plant-associated prokaryotes.</title>
        <authorList>
            <person name="Whitman W."/>
        </authorList>
    </citation>
    <scope>NUCLEOTIDE SEQUENCE [LARGE SCALE GENOMIC DNA]</scope>
    <source>
        <strain evidence="1 2">X5P2</strain>
    </source>
</reference>
<keyword evidence="2" id="KW-1185">Reference proteome</keyword>
<dbReference type="EMBL" id="JACHEB010000006">
    <property type="protein sequence ID" value="MBB5329210.1"/>
    <property type="molecule type" value="Genomic_DNA"/>
</dbReference>
<evidence type="ECO:0000313" key="2">
    <source>
        <dbReference type="Proteomes" id="UP000535182"/>
    </source>
</evidence>
<protein>
    <submittedName>
        <fullName evidence="1">Uncharacterized protein</fullName>
    </submittedName>
</protein>
<accession>A0A9X0QF34</accession>
<name>A0A9X0QF34_9BACT</name>
<gene>
    <name evidence="1" type="ORF">HDF14_002828</name>
</gene>
<comment type="caution">
    <text evidence="1">The sequence shown here is derived from an EMBL/GenBank/DDBJ whole genome shotgun (WGS) entry which is preliminary data.</text>
</comment>
<dbReference type="Proteomes" id="UP000535182">
    <property type="component" value="Unassembled WGS sequence"/>
</dbReference>
<sequence length="164" mass="18845">MSLGWLDCGGRGRTRRRASGKIFAIITDAPNTQRGANVVVDVSNSPSFEETAALNFFLLPVPPCFTTNERQEFGITSLWSNKGHRMRRKLFGEYSRTKLFQEELIKEPSFPLSIVHATQVFDYFENIADASRTARSFDWHPSSSSLWRRKMLPQRSDKSRWALQ</sequence>
<dbReference type="AlphaFoldDB" id="A0A9X0QF34"/>
<organism evidence="1 2">
    <name type="scientific">Tunturiibacter gelidiferens</name>
    <dbReference type="NCBI Taxonomy" id="3069689"/>
    <lineage>
        <taxon>Bacteria</taxon>
        <taxon>Pseudomonadati</taxon>
        <taxon>Acidobacteriota</taxon>
        <taxon>Terriglobia</taxon>
        <taxon>Terriglobales</taxon>
        <taxon>Acidobacteriaceae</taxon>
        <taxon>Tunturiibacter</taxon>
    </lineage>
</organism>
<proteinExistence type="predicted"/>
<evidence type="ECO:0000313" key="1">
    <source>
        <dbReference type="EMBL" id="MBB5329210.1"/>
    </source>
</evidence>